<protein>
    <submittedName>
        <fullName evidence="2">Putative DNA-binding transcriptional regulator AlpA</fullName>
    </submittedName>
</protein>
<feature type="domain" description="Helix-turn-helix" evidence="1">
    <location>
        <begin position="23"/>
        <end position="56"/>
    </location>
</feature>
<dbReference type="EMBL" id="JACHOB010000005">
    <property type="protein sequence ID" value="MBB4659952.1"/>
    <property type="molecule type" value="Genomic_DNA"/>
</dbReference>
<keyword evidence="3" id="KW-1185">Reference proteome</keyword>
<dbReference type="Proteomes" id="UP000563524">
    <property type="component" value="Unassembled WGS sequence"/>
</dbReference>
<proteinExistence type="predicted"/>
<evidence type="ECO:0000313" key="2">
    <source>
        <dbReference type="EMBL" id="MBB4659952.1"/>
    </source>
</evidence>
<reference evidence="2 3" key="1">
    <citation type="submission" date="2020-08" db="EMBL/GenBank/DDBJ databases">
        <title>Genomic Encyclopedia of Type Strains, Phase IV (KMG-IV): sequencing the most valuable type-strain genomes for metagenomic binning, comparative biology and taxonomic classification.</title>
        <authorList>
            <person name="Goeker M."/>
        </authorList>
    </citation>
    <scope>NUCLEOTIDE SEQUENCE [LARGE SCALE GENOMIC DNA]</scope>
    <source>
        <strain evidence="2 3">DSM 102850</strain>
    </source>
</reference>
<dbReference type="InterPro" id="IPR041657">
    <property type="entry name" value="HTH_17"/>
</dbReference>
<organism evidence="2 3">
    <name type="scientific">Parvularcula dongshanensis</name>
    <dbReference type="NCBI Taxonomy" id="1173995"/>
    <lineage>
        <taxon>Bacteria</taxon>
        <taxon>Pseudomonadati</taxon>
        <taxon>Pseudomonadota</taxon>
        <taxon>Alphaproteobacteria</taxon>
        <taxon>Parvularculales</taxon>
        <taxon>Parvularculaceae</taxon>
        <taxon>Parvularcula</taxon>
    </lineage>
</organism>
<keyword evidence="2" id="KW-0238">DNA-binding</keyword>
<evidence type="ECO:0000259" key="1">
    <source>
        <dbReference type="Pfam" id="PF12728"/>
    </source>
</evidence>
<gene>
    <name evidence="2" type="ORF">GGQ59_002493</name>
</gene>
<dbReference type="AlphaFoldDB" id="A0A840I699"/>
<dbReference type="Pfam" id="PF12728">
    <property type="entry name" value="HTH_17"/>
    <property type="match status" value="1"/>
</dbReference>
<dbReference type="RefSeq" id="WP_183819043.1">
    <property type="nucleotide sequence ID" value="NZ_JACHOB010000005.1"/>
</dbReference>
<name>A0A840I699_9PROT</name>
<sequence length="106" mass="11968">MTINWSTPEAEAGANGPFRELVSKKELMRRLGVKSPTTIYNMVARGELPPAIEIGRGTKRWDWAAVVRKVAAAQERAFEALIARQARAREERQKRLFGDSRTEARS</sequence>
<dbReference type="GO" id="GO:0003677">
    <property type="term" value="F:DNA binding"/>
    <property type="evidence" value="ECO:0007669"/>
    <property type="project" value="UniProtKB-KW"/>
</dbReference>
<comment type="caution">
    <text evidence="2">The sequence shown here is derived from an EMBL/GenBank/DDBJ whole genome shotgun (WGS) entry which is preliminary data.</text>
</comment>
<dbReference type="Gene3D" id="1.10.238.160">
    <property type="match status" value="1"/>
</dbReference>
<evidence type="ECO:0000313" key="3">
    <source>
        <dbReference type="Proteomes" id="UP000563524"/>
    </source>
</evidence>
<accession>A0A840I699</accession>